<protein>
    <submittedName>
        <fullName evidence="5">SDR family oxidoreductase</fullName>
    </submittedName>
</protein>
<dbReference type="InterPro" id="IPR020904">
    <property type="entry name" value="Sc_DH/Rdtase_CS"/>
</dbReference>
<dbReference type="PRINTS" id="PR00080">
    <property type="entry name" value="SDRFAMILY"/>
</dbReference>
<dbReference type="SUPFAM" id="SSF51735">
    <property type="entry name" value="NAD(P)-binding Rossmann-fold domains"/>
    <property type="match status" value="1"/>
</dbReference>
<accession>A0ABY8GBG7</accession>
<dbReference type="Pfam" id="PF00106">
    <property type="entry name" value="adh_short"/>
    <property type="match status" value="1"/>
</dbReference>
<evidence type="ECO:0000313" key="5">
    <source>
        <dbReference type="EMBL" id="WFN57312.1"/>
    </source>
</evidence>
<evidence type="ECO:0000256" key="3">
    <source>
        <dbReference type="RuleBase" id="RU000363"/>
    </source>
</evidence>
<dbReference type="PANTHER" id="PTHR44196:SF1">
    <property type="entry name" value="DEHYDROGENASE_REDUCTASE SDR FAMILY MEMBER 7B"/>
    <property type="match status" value="1"/>
</dbReference>
<reference evidence="5 6" key="1">
    <citation type="submission" date="2022-12" db="EMBL/GenBank/DDBJ databases">
        <title>Complete genome sequencing of Dickeya lacustris type strain LMG30899.</title>
        <authorList>
            <person name="Dobhal S."/>
            <person name="Arizala D."/>
            <person name="Arif M."/>
        </authorList>
    </citation>
    <scope>NUCLEOTIDE SEQUENCE [LARGE SCALE GENOMIC DNA]</scope>
    <source>
        <strain evidence="5 6">LMG30899</strain>
    </source>
</reference>
<evidence type="ECO:0000313" key="6">
    <source>
        <dbReference type="Proteomes" id="UP001219630"/>
    </source>
</evidence>
<evidence type="ECO:0000259" key="4">
    <source>
        <dbReference type="SMART" id="SM00822"/>
    </source>
</evidence>
<sequence length="252" mass="27387">MKMTGNTILITGGSSGIGFGLAQALHQRGNQVIIASRCEAALRAAAASCQGMAWRVFDQRDTEATAAFVAELTQAFPALNVLINNAGIQRREDLTRPDLSTITDTLATNLTGPLWLTGALIPHLLRQPQAAILNVTSELAFLPQAITPTYCASKAALHAYTEALRYQLRHSAVRVIEIIPPWVQTGLQGEWGFDPHAMPLAAFIDETLSLLAQQPEAQEIVVKRAQALRFAQRDGVYAERFHALNCHEPAKA</sequence>
<dbReference type="SMART" id="SM00822">
    <property type="entry name" value="PKS_KR"/>
    <property type="match status" value="1"/>
</dbReference>
<name>A0ABY8GBG7_9GAMM</name>
<dbReference type="InterPro" id="IPR057326">
    <property type="entry name" value="KR_dom"/>
</dbReference>
<dbReference type="InterPro" id="IPR036291">
    <property type="entry name" value="NAD(P)-bd_dom_sf"/>
</dbReference>
<dbReference type="Proteomes" id="UP001219630">
    <property type="component" value="Chromosome"/>
</dbReference>
<dbReference type="PANTHER" id="PTHR44196">
    <property type="entry name" value="DEHYDROGENASE/REDUCTASE SDR FAMILY MEMBER 7B"/>
    <property type="match status" value="1"/>
</dbReference>
<keyword evidence="6" id="KW-1185">Reference proteome</keyword>
<dbReference type="InterPro" id="IPR002347">
    <property type="entry name" value="SDR_fam"/>
</dbReference>
<dbReference type="Gene3D" id="3.40.50.720">
    <property type="entry name" value="NAD(P)-binding Rossmann-like Domain"/>
    <property type="match status" value="1"/>
</dbReference>
<proteinExistence type="inferred from homology"/>
<dbReference type="EMBL" id="CP114280">
    <property type="protein sequence ID" value="WFN57312.1"/>
    <property type="molecule type" value="Genomic_DNA"/>
</dbReference>
<evidence type="ECO:0000256" key="1">
    <source>
        <dbReference type="ARBA" id="ARBA00006484"/>
    </source>
</evidence>
<organism evidence="5 6">
    <name type="scientific">Dickeya lacustris</name>
    <dbReference type="NCBI Taxonomy" id="2259638"/>
    <lineage>
        <taxon>Bacteria</taxon>
        <taxon>Pseudomonadati</taxon>
        <taxon>Pseudomonadota</taxon>
        <taxon>Gammaproteobacteria</taxon>
        <taxon>Enterobacterales</taxon>
        <taxon>Pectobacteriaceae</taxon>
        <taxon>Dickeya</taxon>
    </lineage>
</organism>
<evidence type="ECO:0000256" key="2">
    <source>
        <dbReference type="ARBA" id="ARBA00023002"/>
    </source>
</evidence>
<keyword evidence="2" id="KW-0560">Oxidoreductase</keyword>
<gene>
    <name evidence="5" type="ORF">O1Q98_09025</name>
</gene>
<dbReference type="PRINTS" id="PR00081">
    <property type="entry name" value="GDHRDH"/>
</dbReference>
<dbReference type="RefSeq" id="WP_125258160.1">
    <property type="nucleotide sequence ID" value="NZ_CP114280.1"/>
</dbReference>
<comment type="similarity">
    <text evidence="1 3">Belongs to the short-chain dehydrogenases/reductases (SDR) family.</text>
</comment>
<dbReference type="PROSITE" id="PS00061">
    <property type="entry name" value="ADH_SHORT"/>
    <property type="match status" value="1"/>
</dbReference>
<feature type="domain" description="Ketoreductase" evidence="4">
    <location>
        <begin position="6"/>
        <end position="185"/>
    </location>
</feature>